<accession>A0AAD4YUL1</accession>
<dbReference type="Proteomes" id="UP001054821">
    <property type="component" value="Chromosome 6"/>
</dbReference>
<protein>
    <submittedName>
        <fullName evidence="2">Uncharacterized protein</fullName>
    </submittedName>
</protein>
<reference evidence="2 3" key="1">
    <citation type="journal article" date="2022" name="G3 (Bethesda)">
        <title>Whole-genome sequence and methylome profiling of the almond [Prunus dulcis (Mill.) D.A. Webb] cultivar 'Nonpareil'.</title>
        <authorList>
            <person name="D'Amico-Willman K.M."/>
            <person name="Ouma W.Z."/>
            <person name="Meulia T."/>
            <person name="Sideli G.M."/>
            <person name="Gradziel T.M."/>
            <person name="Fresnedo-Ramirez J."/>
        </authorList>
    </citation>
    <scope>NUCLEOTIDE SEQUENCE [LARGE SCALE GENOMIC DNA]</scope>
    <source>
        <strain evidence="2">Clone GOH B32 T37-40</strain>
    </source>
</reference>
<dbReference type="EMBL" id="JAJFAZ020000006">
    <property type="protein sequence ID" value="KAI5321969.1"/>
    <property type="molecule type" value="Genomic_DNA"/>
</dbReference>
<dbReference type="AlphaFoldDB" id="A0AAD4YUL1"/>
<keyword evidence="3" id="KW-1185">Reference proteome</keyword>
<gene>
    <name evidence="2" type="ORF">L3X38_031041</name>
</gene>
<proteinExistence type="predicted"/>
<name>A0AAD4YUL1_PRUDU</name>
<organism evidence="2 3">
    <name type="scientific">Prunus dulcis</name>
    <name type="common">Almond</name>
    <name type="synonym">Amygdalus dulcis</name>
    <dbReference type="NCBI Taxonomy" id="3755"/>
    <lineage>
        <taxon>Eukaryota</taxon>
        <taxon>Viridiplantae</taxon>
        <taxon>Streptophyta</taxon>
        <taxon>Embryophyta</taxon>
        <taxon>Tracheophyta</taxon>
        <taxon>Spermatophyta</taxon>
        <taxon>Magnoliopsida</taxon>
        <taxon>eudicotyledons</taxon>
        <taxon>Gunneridae</taxon>
        <taxon>Pentapetalae</taxon>
        <taxon>rosids</taxon>
        <taxon>fabids</taxon>
        <taxon>Rosales</taxon>
        <taxon>Rosaceae</taxon>
        <taxon>Amygdaloideae</taxon>
        <taxon>Amygdaleae</taxon>
        <taxon>Prunus</taxon>
    </lineage>
</organism>
<feature type="region of interest" description="Disordered" evidence="1">
    <location>
        <begin position="72"/>
        <end position="104"/>
    </location>
</feature>
<evidence type="ECO:0000313" key="3">
    <source>
        <dbReference type="Proteomes" id="UP001054821"/>
    </source>
</evidence>
<sequence>MLHGIPALQLLEPTGKLMIYCTRSSLSTEHNFPISHQPSMTKLLILFNCSGVKSCTSAAAAPVAAATASVPLPHRFHDLPPRPRHIQHKPDQEPPQPPPSPKKCAVMRLFKD</sequence>
<evidence type="ECO:0000313" key="2">
    <source>
        <dbReference type="EMBL" id="KAI5321969.1"/>
    </source>
</evidence>
<comment type="caution">
    <text evidence="2">The sequence shown here is derived from an EMBL/GenBank/DDBJ whole genome shotgun (WGS) entry which is preliminary data.</text>
</comment>
<evidence type="ECO:0000256" key="1">
    <source>
        <dbReference type="SAM" id="MobiDB-lite"/>
    </source>
</evidence>